<gene>
    <name evidence="1" type="ORF">RUM44_005899</name>
</gene>
<reference evidence="1 2" key="1">
    <citation type="submission" date="2023-09" db="EMBL/GenBank/DDBJ databases">
        <title>Genomes of two closely related lineages of the louse Polyplax serrata with different host specificities.</title>
        <authorList>
            <person name="Martinu J."/>
            <person name="Tarabai H."/>
            <person name="Stefka J."/>
            <person name="Hypsa V."/>
        </authorList>
    </citation>
    <scope>NUCLEOTIDE SEQUENCE [LARGE SCALE GENOMIC DNA]</scope>
    <source>
        <strain evidence="1">98ZLc_SE</strain>
    </source>
</reference>
<dbReference type="EMBL" id="JAWJWF010000006">
    <property type="protein sequence ID" value="KAK6631373.1"/>
    <property type="molecule type" value="Genomic_DNA"/>
</dbReference>
<evidence type="ECO:0000313" key="1">
    <source>
        <dbReference type="EMBL" id="KAK6631373.1"/>
    </source>
</evidence>
<keyword evidence="2" id="KW-1185">Reference proteome</keyword>
<accession>A0ABR1AYE7</accession>
<organism evidence="1 2">
    <name type="scientific">Polyplax serrata</name>
    <name type="common">Common mouse louse</name>
    <dbReference type="NCBI Taxonomy" id="468196"/>
    <lineage>
        <taxon>Eukaryota</taxon>
        <taxon>Metazoa</taxon>
        <taxon>Ecdysozoa</taxon>
        <taxon>Arthropoda</taxon>
        <taxon>Hexapoda</taxon>
        <taxon>Insecta</taxon>
        <taxon>Pterygota</taxon>
        <taxon>Neoptera</taxon>
        <taxon>Paraneoptera</taxon>
        <taxon>Psocodea</taxon>
        <taxon>Troctomorpha</taxon>
        <taxon>Phthiraptera</taxon>
        <taxon>Anoplura</taxon>
        <taxon>Polyplacidae</taxon>
        <taxon>Polyplax</taxon>
    </lineage>
</organism>
<name>A0ABR1AYE7_POLSC</name>
<proteinExistence type="predicted"/>
<protein>
    <submittedName>
        <fullName evidence="1">Uncharacterized protein</fullName>
    </submittedName>
</protein>
<comment type="caution">
    <text evidence="1">The sequence shown here is derived from an EMBL/GenBank/DDBJ whole genome shotgun (WGS) entry which is preliminary data.</text>
</comment>
<sequence length="130" mass="15186">MRIVLSFFYSTHQNRTTAGKISSVERLKAQWQWQIGSAEDHFGGALRDHSYDQPLGPPSNSECPYSSIRLVLNPLYPFFHTNTFISYLPSTKPHMDIGKRDELSFSFWVFHFRSRWNKAESRGKMAREKV</sequence>
<evidence type="ECO:0000313" key="2">
    <source>
        <dbReference type="Proteomes" id="UP001359485"/>
    </source>
</evidence>
<dbReference type="Proteomes" id="UP001359485">
    <property type="component" value="Unassembled WGS sequence"/>
</dbReference>